<dbReference type="Proteomes" id="UP000294558">
    <property type="component" value="Unassembled WGS sequence"/>
</dbReference>
<dbReference type="CDD" id="cd06170">
    <property type="entry name" value="LuxR_C_like"/>
    <property type="match status" value="1"/>
</dbReference>
<dbReference type="OrthoDB" id="3526503at2"/>
<evidence type="ECO:0000256" key="3">
    <source>
        <dbReference type="PROSITE-ProRule" id="PRU00169"/>
    </source>
</evidence>
<dbReference type="InterPro" id="IPR011006">
    <property type="entry name" value="CheY-like_superfamily"/>
</dbReference>
<keyword evidence="1 3" id="KW-0597">Phosphoprotein</keyword>
<sequence>MRDHGVIEPHPSLRVVIIDDHVMFAEGVAASLRATGEVDVAAIAPTADEGEAAVGVHRPHVVLLDFGLPDDDGVTLARRLHQRFPEAKLVMVTSLVDERLVLRAVEAGCAGFVTKDRTVDELVAAIRSVADGEALISPIMLNRVLRQIRRRSEGTVGSDLSDREREVLQYVCDGLTNPAIAERLHVSHNTVRSHVQNILSKLQVHSKLEAAAVATRSGLVEPR</sequence>
<organism evidence="6 7">
    <name type="scientific">Ilumatobacter fluminis</name>
    <dbReference type="NCBI Taxonomy" id="467091"/>
    <lineage>
        <taxon>Bacteria</taxon>
        <taxon>Bacillati</taxon>
        <taxon>Actinomycetota</taxon>
        <taxon>Acidimicrobiia</taxon>
        <taxon>Acidimicrobiales</taxon>
        <taxon>Ilumatobacteraceae</taxon>
        <taxon>Ilumatobacter</taxon>
    </lineage>
</organism>
<dbReference type="InterPro" id="IPR058245">
    <property type="entry name" value="NreC/VraR/RcsB-like_REC"/>
</dbReference>
<proteinExistence type="predicted"/>
<dbReference type="CDD" id="cd17535">
    <property type="entry name" value="REC_NarL-like"/>
    <property type="match status" value="1"/>
</dbReference>
<dbReference type="SUPFAM" id="SSF52172">
    <property type="entry name" value="CheY-like"/>
    <property type="match status" value="1"/>
</dbReference>
<evidence type="ECO:0000313" key="6">
    <source>
        <dbReference type="EMBL" id="TDT17503.1"/>
    </source>
</evidence>
<dbReference type="InterPro" id="IPR039420">
    <property type="entry name" value="WalR-like"/>
</dbReference>
<dbReference type="GO" id="GO:0006355">
    <property type="term" value="P:regulation of DNA-templated transcription"/>
    <property type="evidence" value="ECO:0007669"/>
    <property type="project" value="InterPro"/>
</dbReference>
<dbReference type="AlphaFoldDB" id="A0A4R7I4F1"/>
<dbReference type="InterPro" id="IPR000792">
    <property type="entry name" value="Tscrpt_reg_LuxR_C"/>
</dbReference>
<evidence type="ECO:0000256" key="1">
    <source>
        <dbReference type="ARBA" id="ARBA00022553"/>
    </source>
</evidence>
<gene>
    <name evidence="6" type="ORF">BDK89_3113</name>
</gene>
<dbReference type="RefSeq" id="WP_133869789.1">
    <property type="nucleotide sequence ID" value="NZ_SOAU01000001.1"/>
</dbReference>
<dbReference type="InterPro" id="IPR016032">
    <property type="entry name" value="Sig_transdc_resp-reg_C-effctor"/>
</dbReference>
<dbReference type="Gene3D" id="3.40.50.2300">
    <property type="match status" value="1"/>
</dbReference>
<dbReference type="Pfam" id="PF00196">
    <property type="entry name" value="GerE"/>
    <property type="match status" value="1"/>
</dbReference>
<evidence type="ECO:0000313" key="7">
    <source>
        <dbReference type="Proteomes" id="UP000294558"/>
    </source>
</evidence>
<dbReference type="SUPFAM" id="SSF46894">
    <property type="entry name" value="C-terminal effector domain of the bipartite response regulators"/>
    <property type="match status" value="1"/>
</dbReference>
<dbReference type="PRINTS" id="PR00038">
    <property type="entry name" value="HTHLUXR"/>
</dbReference>
<dbReference type="PROSITE" id="PS00622">
    <property type="entry name" value="HTH_LUXR_1"/>
    <property type="match status" value="1"/>
</dbReference>
<dbReference type="PROSITE" id="PS50110">
    <property type="entry name" value="RESPONSE_REGULATORY"/>
    <property type="match status" value="1"/>
</dbReference>
<dbReference type="Pfam" id="PF00072">
    <property type="entry name" value="Response_reg"/>
    <property type="match status" value="1"/>
</dbReference>
<feature type="modified residue" description="4-aspartylphosphate" evidence="3">
    <location>
        <position position="65"/>
    </location>
</feature>
<dbReference type="GO" id="GO:0000160">
    <property type="term" value="P:phosphorelay signal transduction system"/>
    <property type="evidence" value="ECO:0007669"/>
    <property type="project" value="InterPro"/>
</dbReference>
<comment type="caution">
    <text evidence="6">The sequence shown here is derived from an EMBL/GenBank/DDBJ whole genome shotgun (WGS) entry which is preliminary data.</text>
</comment>
<evidence type="ECO:0000259" key="4">
    <source>
        <dbReference type="PROSITE" id="PS50043"/>
    </source>
</evidence>
<dbReference type="PROSITE" id="PS50043">
    <property type="entry name" value="HTH_LUXR_2"/>
    <property type="match status" value="1"/>
</dbReference>
<dbReference type="PANTHER" id="PTHR43214">
    <property type="entry name" value="TWO-COMPONENT RESPONSE REGULATOR"/>
    <property type="match status" value="1"/>
</dbReference>
<keyword evidence="2" id="KW-0238">DNA-binding</keyword>
<accession>A0A4R7I4F1</accession>
<dbReference type="SMART" id="SM00448">
    <property type="entry name" value="REC"/>
    <property type="match status" value="1"/>
</dbReference>
<reference evidence="6 7" key="1">
    <citation type="submission" date="2019-03" db="EMBL/GenBank/DDBJ databases">
        <title>Sequencing the genomes of 1000 actinobacteria strains.</title>
        <authorList>
            <person name="Klenk H.-P."/>
        </authorList>
    </citation>
    <scope>NUCLEOTIDE SEQUENCE [LARGE SCALE GENOMIC DNA]</scope>
    <source>
        <strain evidence="6 7">DSM 18936</strain>
    </source>
</reference>
<feature type="domain" description="HTH luxR-type" evidence="4">
    <location>
        <begin position="153"/>
        <end position="218"/>
    </location>
</feature>
<feature type="domain" description="Response regulatory" evidence="5">
    <location>
        <begin position="14"/>
        <end position="130"/>
    </location>
</feature>
<protein>
    <submittedName>
        <fullName evidence="6">LuxR family two component transcriptional regulator</fullName>
    </submittedName>
</protein>
<evidence type="ECO:0000256" key="2">
    <source>
        <dbReference type="ARBA" id="ARBA00023125"/>
    </source>
</evidence>
<dbReference type="InterPro" id="IPR001789">
    <property type="entry name" value="Sig_transdc_resp-reg_receiver"/>
</dbReference>
<name>A0A4R7I4F1_9ACTN</name>
<dbReference type="GO" id="GO:0003677">
    <property type="term" value="F:DNA binding"/>
    <property type="evidence" value="ECO:0007669"/>
    <property type="project" value="UniProtKB-KW"/>
</dbReference>
<dbReference type="SMART" id="SM00421">
    <property type="entry name" value="HTH_LUXR"/>
    <property type="match status" value="1"/>
</dbReference>
<evidence type="ECO:0000259" key="5">
    <source>
        <dbReference type="PROSITE" id="PS50110"/>
    </source>
</evidence>
<keyword evidence="7" id="KW-1185">Reference proteome</keyword>
<dbReference type="EMBL" id="SOAU01000001">
    <property type="protein sequence ID" value="TDT17503.1"/>
    <property type="molecule type" value="Genomic_DNA"/>
</dbReference>